<dbReference type="GO" id="GO:0016829">
    <property type="term" value="F:lyase activity"/>
    <property type="evidence" value="ECO:0007669"/>
    <property type="project" value="UniProtKB-KW"/>
</dbReference>
<evidence type="ECO:0000256" key="5">
    <source>
        <dbReference type="RuleBase" id="RU004504"/>
    </source>
</evidence>
<organism evidence="7 8">
    <name type="scientific">Aeromicrobium choanae</name>
    <dbReference type="NCBI Taxonomy" id="1736691"/>
    <lineage>
        <taxon>Bacteria</taxon>
        <taxon>Bacillati</taxon>
        <taxon>Actinomycetota</taxon>
        <taxon>Actinomycetes</taxon>
        <taxon>Propionibacteriales</taxon>
        <taxon>Nocardioidaceae</taxon>
        <taxon>Aeromicrobium</taxon>
    </lineage>
</organism>
<evidence type="ECO:0000256" key="2">
    <source>
        <dbReference type="ARBA" id="ARBA00010447"/>
    </source>
</evidence>
<dbReference type="PROSITE" id="PS00595">
    <property type="entry name" value="AA_TRANSFER_CLASS_5"/>
    <property type="match status" value="1"/>
</dbReference>
<dbReference type="OrthoDB" id="9804366at2"/>
<comment type="cofactor">
    <cofactor evidence="1 5">
        <name>pyridoxal 5'-phosphate</name>
        <dbReference type="ChEBI" id="CHEBI:597326"/>
    </cofactor>
</comment>
<dbReference type="Gene3D" id="3.90.1150.10">
    <property type="entry name" value="Aspartate Aminotransferase, domain 1"/>
    <property type="match status" value="1"/>
</dbReference>
<dbReference type="PANTHER" id="PTHR43586">
    <property type="entry name" value="CYSTEINE DESULFURASE"/>
    <property type="match status" value="1"/>
</dbReference>
<dbReference type="SUPFAM" id="SSF53383">
    <property type="entry name" value="PLP-dependent transferases"/>
    <property type="match status" value="1"/>
</dbReference>
<dbReference type="Proteomes" id="UP000191040">
    <property type="component" value="Chromosome I"/>
</dbReference>
<feature type="domain" description="Aminotransferase class V" evidence="6">
    <location>
        <begin position="33"/>
        <end position="396"/>
    </location>
</feature>
<comment type="catalytic activity">
    <reaction evidence="4">
        <text>(sulfur carrier)-H + L-cysteine = (sulfur carrier)-SH + L-alanine</text>
        <dbReference type="Rhea" id="RHEA:43892"/>
        <dbReference type="Rhea" id="RHEA-COMP:14737"/>
        <dbReference type="Rhea" id="RHEA-COMP:14739"/>
        <dbReference type="ChEBI" id="CHEBI:29917"/>
        <dbReference type="ChEBI" id="CHEBI:35235"/>
        <dbReference type="ChEBI" id="CHEBI:57972"/>
        <dbReference type="ChEBI" id="CHEBI:64428"/>
        <dbReference type="EC" id="2.8.1.7"/>
    </reaction>
</comment>
<keyword evidence="7" id="KW-0456">Lyase</keyword>
<dbReference type="InterPro" id="IPR015421">
    <property type="entry name" value="PyrdxlP-dep_Trfase_major"/>
</dbReference>
<dbReference type="InterPro" id="IPR000192">
    <property type="entry name" value="Aminotrans_V_dom"/>
</dbReference>
<dbReference type="PANTHER" id="PTHR43586:SF8">
    <property type="entry name" value="CYSTEINE DESULFURASE 1, CHLOROPLASTIC"/>
    <property type="match status" value="1"/>
</dbReference>
<dbReference type="RefSeq" id="WP_078698568.1">
    <property type="nucleotide sequence ID" value="NZ_LT796768.1"/>
</dbReference>
<evidence type="ECO:0000259" key="6">
    <source>
        <dbReference type="Pfam" id="PF00266"/>
    </source>
</evidence>
<proteinExistence type="inferred from homology"/>
<evidence type="ECO:0000256" key="4">
    <source>
        <dbReference type="ARBA" id="ARBA00050776"/>
    </source>
</evidence>
<dbReference type="InterPro" id="IPR015424">
    <property type="entry name" value="PyrdxlP-dep_Trfase"/>
</dbReference>
<keyword evidence="8" id="KW-1185">Reference proteome</keyword>
<protein>
    <submittedName>
        <fullName evidence="7">Selenocysteine lyase/Cysteine desulfurase</fullName>
    </submittedName>
</protein>
<dbReference type="Pfam" id="PF00266">
    <property type="entry name" value="Aminotran_5"/>
    <property type="match status" value="1"/>
</dbReference>
<name>A0A1T4YPV8_9ACTN</name>
<keyword evidence="3" id="KW-0663">Pyridoxal phosphate</keyword>
<comment type="similarity">
    <text evidence="2">Belongs to the class-V pyridoxal-phosphate-dependent aminotransferase family. Csd subfamily.</text>
</comment>
<dbReference type="STRING" id="1736691.SAMN06295964_0367"/>
<dbReference type="Gene3D" id="3.40.640.10">
    <property type="entry name" value="Type I PLP-dependent aspartate aminotransferase-like (Major domain)"/>
    <property type="match status" value="1"/>
</dbReference>
<sequence>MSSSLSHVDCPLLPLVGADVTVPLVDGRVVRHVNLDGAASAPALVSVAERVNAVLPWYASVHRGAGYASQVSTALYEQARRAVGAFVGERSGDVTIFTRNTTDATNLLAGAVPGRVLVLDVEHHANLLPWRRSLGGCEVIGVQPTVAASLKALASALSSRQVALVAVTGASNVTGESLPLDALVDLAHRYGARVFVDGAQLLAHRGLSLAESGVDYVAFSGHKLHAPFGAGALVGRGDWLEGVEPYLAGGGAVRRITEDEVEWTDGPARHEAGTPNLIGAVALASAAEALSSLPPERVAAHESALRSRLVEGLADVPGAEVARIWTDSAEPIGVVTFRVEGVDPGLLAAFLAAEHGVSVRDGRFCAHPLLDRLGWGEGAIRASVGVGSQAEDVERLLDGVRAWVSGERSAEYRREAGVWVVANDPRPTPASLDVDRLVATAAACAPVGV</sequence>
<evidence type="ECO:0000313" key="8">
    <source>
        <dbReference type="Proteomes" id="UP000191040"/>
    </source>
</evidence>
<accession>A0A1T4YPV8</accession>
<dbReference type="GO" id="GO:0031071">
    <property type="term" value="F:cysteine desulfurase activity"/>
    <property type="evidence" value="ECO:0007669"/>
    <property type="project" value="UniProtKB-EC"/>
</dbReference>
<evidence type="ECO:0000256" key="3">
    <source>
        <dbReference type="ARBA" id="ARBA00022898"/>
    </source>
</evidence>
<gene>
    <name evidence="7" type="ORF">SAMN06295964_0367</name>
</gene>
<evidence type="ECO:0000256" key="1">
    <source>
        <dbReference type="ARBA" id="ARBA00001933"/>
    </source>
</evidence>
<evidence type="ECO:0000313" key="7">
    <source>
        <dbReference type="EMBL" id="SKB03874.1"/>
    </source>
</evidence>
<dbReference type="InterPro" id="IPR015422">
    <property type="entry name" value="PyrdxlP-dep_Trfase_small"/>
</dbReference>
<dbReference type="EMBL" id="LT796768">
    <property type="protein sequence ID" value="SKB03874.1"/>
    <property type="molecule type" value="Genomic_DNA"/>
</dbReference>
<dbReference type="InterPro" id="IPR020578">
    <property type="entry name" value="Aminotrans_V_PyrdxlP_BS"/>
</dbReference>
<reference evidence="8" key="1">
    <citation type="submission" date="2017-02" db="EMBL/GenBank/DDBJ databases">
        <authorList>
            <person name="Varghese N."/>
            <person name="Submissions S."/>
        </authorList>
    </citation>
    <scope>NUCLEOTIDE SEQUENCE [LARGE SCALE GENOMIC DNA]</scope>
    <source>
        <strain evidence="8">9H-4</strain>
    </source>
</reference>
<dbReference type="AlphaFoldDB" id="A0A1T4YPV8"/>